<evidence type="ECO:0000256" key="1">
    <source>
        <dbReference type="SAM" id="Phobius"/>
    </source>
</evidence>
<keyword evidence="1" id="KW-0472">Membrane</keyword>
<feature type="transmembrane region" description="Helical" evidence="1">
    <location>
        <begin position="160"/>
        <end position="183"/>
    </location>
</feature>
<reference evidence="2" key="1">
    <citation type="submission" date="2021-01" db="EMBL/GenBank/DDBJ databases">
        <authorList>
            <person name="Corre E."/>
            <person name="Pelletier E."/>
            <person name="Niang G."/>
            <person name="Scheremetjew M."/>
            <person name="Finn R."/>
            <person name="Kale V."/>
            <person name="Holt S."/>
            <person name="Cochrane G."/>
            <person name="Meng A."/>
            <person name="Brown T."/>
            <person name="Cohen L."/>
        </authorList>
    </citation>
    <scope>NUCLEOTIDE SEQUENCE</scope>
    <source>
        <strain evidence="2">GSO104</strain>
    </source>
</reference>
<keyword evidence="1" id="KW-1133">Transmembrane helix</keyword>
<feature type="transmembrane region" description="Helical" evidence="1">
    <location>
        <begin position="124"/>
        <end position="148"/>
    </location>
</feature>
<feature type="transmembrane region" description="Helical" evidence="1">
    <location>
        <begin position="88"/>
        <end position="112"/>
    </location>
</feature>
<protein>
    <submittedName>
        <fullName evidence="2">Uncharacterized protein</fullName>
    </submittedName>
</protein>
<keyword evidence="1" id="KW-0812">Transmembrane</keyword>
<dbReference type="Gene3D" id="1.20.140.150">
    <property type="match status" value="1"/>
</dbReference>
<evidence type="ECO:0000313" key="2">
    <source>
        <dbReference type="EMBL" id="CAE4614461.1"/>
    </source>
</evidence>
<proteinExistence type="predicted"/>
<sequence length="221" mass="23001">MASVEMCLFTIVFSLAAWILSAIAAFGCFFLEGQVDGSNTSVGVGFLGVSGWKSGTFNNNGTRCHPFGNPSGSIIELPLDPRDSAWTAAHAFAVIAFSLGFIAVVFSFCSAADAAKFGSKGDSCLLALLFFIVPCQGLSFLVLSSGLIGDYKAVGIDLGLGFGAGTSIAATIVWLFAAISSAVMARQEHKYEGDAVDEVEEAYTEPLLSEGVGNVTRTPVI</sequence>
<accession>A0A6S8R3Q9</accession>
<gene>
    <name evidence="2" type="ORF">DBRI00130_LOCUS18712</name>
</gene>
<organism evidence="2">
    <name type="scientific">Ditylum brightwellii</name>
    <dbReference type="NCBI Taxonomy" id="49249"/>
    <lineage>
        <taxon>Eukaryota</taxon>
        <taxon>Sar</taxon>
        <taxon>Stramenopiles</taxon>
        <taxon>Ochrophyta</taxon>
        <taxon>Bacillariophyta</taxon>
        <taxon>Mediophyceae</taxon>
        <taxon>Lithodesmiophycidae</taxon>
        <taxon>Lithodesmiales</taxon>
        <taxon>Lithodesmiaceae</taxon>
        <taxon>Ditylum</taxon>
    </lineage>
</organism>
<name>A0A6S8R3Q9_9STRA</name>
<dbReference type="AlphaFoldDB" id="A0A6S8R3Q9"/>
<dbReference type="EMBL" id="HBNS01023665">
    <property type="protein sequence ID" value="CAE4614461.1"/>
    <property type="molecule type" value="Transcribed_RNA"/>
</dbReference>